<dbReference type="EMBL" id="JBHGBT010000030">
    <property type="protein sequence ID" value="MFB4197272.1"/>
    <property type="molecule type" value="Genomic_DNA"/>
</dbReference>
<dbReference type="NCBIfam" id="NF033580">
    <property type="entry name" value="transpos_IS5_3"/>
    <property type="match status" value="1"/>
</dbReference>
<dbReference type="PANTHER" id="PTHR30007">
    <property type="entry name" value="PHP DOMAIN PROTEIN"/>
    <property type="match status" value="1"/>
</dbReference>
<accession>A0ABV4ZT27</accession>
<sequence length="276" mass="31558">MRRHELTDESWALIAPLLAPGRMGRPVRDRRQVVNGILWKLSTGAAWRDLPERYGPWKTVYERFRHWSADGTWDRLLAYVQQHSDAVGAVDWSIVCVDSTTVRAHQHAAGARKGGPWEGEALGRSRGGLTSKIHLACDGRGRPLAFTLTGGNVNDCTQFEAVMGRTRIPRPGPGRPRTRPERVVADKGCSARRIRAYLRRRGIAATIPVRIDQINGRIRRGETRCRLDKDAYRRRNVVERCFNRLKQNRALATRYDKRARHYQATVTLARLRLWLP</sequence>
<feature type="domain" description="Transposase IS4-like" evidence="1">
    <location>
        <begin position="93"/>
        <end position="270"/>
    </location>
</feature>
<dbReference type="InterPro" id="IPR002559">
    <property type="entry name" value="Transposase_11"/>
</dbReference>
<proteinExistence type="predicted"/>
<comment type="caution">
    <text evidence="3">The sequence shown here is derived from an EMBL/GenBank/DDBJ whole genome shotgun (WGS) entry which is preliminary data.</text>
</comment>
<gene>
    <name evidence="3" type="ORF">ACE11A_23275</name>
</gene>
<reference evidence="3 4" key="1">
    <citation type="submission" date="2024-09" db="EMBL/GenBank/DDBJ databases">
        <title>Draft genome sequence of multifaceted antimicrobials producing Streptomyces sp. strain FH1.</title>
        <authorList>
            <person name="Hassan F."/>
            <person name="Ali H."/>
            <person name="Hassan N."/>
            <person name="Nawaz A."/>
        </authorList>
    </citation>
    <scope>NUCLEOTIDE SEQUENCE [LARGE SCALE GENOMIC DNA]</scope>
    <source>
        <strain evidence="3 4">FH1</strain>
    </source>
</reference>
<dbReference type="PANTHER" id="PTHR30007:SF1">
    <property type="entry name" value="BLR1914 PROTEIN"/>
    <property type="match status" value="1"/>
</dbReference>
<dbReference type="InterPro" id="IPR025161">
    <property type="entry name" value="IS402-like_dom"/>
</dbReference>
<evidence type="ECO:0000259" key="1">
    <source>
        <dbReference type="Pfam" id="PF01609"/>
    </source>
</evidence>
<dbReference type="Pfam" id="PF01609">
    <property type="entry name" value="DDE_Tnp_1"/>
    <property type="match status" value="1"/>
</dbReference>
<evidence type="ECO:0000259" key="2">
    <source>
        <dbReference type="Pfam" id="PF13340"/>
    </source>
</evidence>
<keyword evidence="4" id="KW-1185">Reference proteome</keyword>
<name>A0ABV4ZT27_9ACTN</name>
<dbReference type="Proteomes" id="UP001577267">
    <property type="component" value="Unassembled WGS sequence"/>
</dbReference>
<dbReference type="RefSeq" id="WP_375065684.1">
    <property type="nucleotide sequence ID" value="NZ_JBHGBT010000030.1"/>
</dbReference>
<feature type="domain" description="Insertion element IS402-like" evidence="2">
    <location>
        <begin position="6"/>
        <end position="76"/>
    </location>
</feature>
<evidence type="ECO:0000313" key="3">
    <source>
        <dbReference type="EMBL" id="MFB4197272.1"/>
    </source>
</evidence>
<evidence type="ECO:0000313" key="4">
    <source>
        <dbReference type="Proteomes" id="UP001577267"/>
    </source>
</evidence>
<protein>
    <submittedName>
        <fullName evidence="3">IS5 family transposase</fullName>
    </submittedName>
</protein>
<organism evidence="3 4">
    <name type="scientific">Streptomyces carpaticus</name>
    <dbReference type="NCBI Taxonomy" id="285558"/>
    <lineage>
        <taxon>Bacteria</taxon>
        <taxon>Bacillati</taxon>
        <taxon>Actinomycetota</taxon>
        <taxon>Actinomycetes</taxon>
        <taxon>Kitasatosporales</taxon>
        <taxon>Streptomycetaceae</taxon>
        <taxon>Streptomyces</taxon>
    </lineage>
</organism>
<dbReference type="Pfam" id="PF13340">
    <property type="entry name" value="DUF4096"/>
    <property type="match status" value="1"/>
</dbReference>